<dbReference type="InterPro" id="IPR002161">
    <property type="entry name" value="PdxT/SNO"/>
</dbReference>
<gene>
    <name evidence="4" type="ORF">A6X21_03015</name>
</gene>
<dbReference type="GO" id="GO:0005829">
    <property type="term" value="C:cytosol"/>
    <property type="evidence" value="ECO:0007669"/>
    <property type="project" value="TreeGrafter"/>
</dbReference>
<dbReference type="InterPro" id="IPR015834">
    <property type="entry name" value="UCP016642"/>
</dbReference>
<keyword evidence="1" id="KW-0315">Glutamine amidotransferase</keyword>
<organism evidence="4 5">
    <name type="scientific">Planctopirus hydrillae</name>
    <dbReference type="NCBI Taxonomy" id="1841610"/>
    <lineage>
        <taxon>Bacteria</taxon>
        <taxon>Pseudomonadati</taxon>
        <taxon>Planctomycetota</taxon>
        <taxon>Planctomycetia</taxon>
        <taxon>Planctomycetales</taxon>
        <taxon>Planctomycetaceae</taxon>
        <taxon>Planctopirus</taxon>
    </lineage>
</organism>
<dbReference type="AlphaFoldDB" id="A0A1C3EN55"/>
<dbReference type="PANTHER" id="PTHR31559">
    <property type="entry name" value="PYRIDOXAL 5'-PHOSPHATE SYNTHASE SUBUNIT SNO"/>
    <property type="match status" value="1"/>
</dbReference>
<evidence type="ECO:0000313" key="4">
    <source>
        <dbReference type="EMBL" id="ODA34664.1"/>
    </source>
</evidence>
<dbReference type="Proteomes" id="UP000094828">
    <property type="component" value="Unassembled WGS sequence"/>
</dbReference>
<feature type="domain" description="Biotin-protein ligase N-terminal" evidence="3">
    <location>
        <begin position="37"/>
        <end position="238"/>
    </location>
</feature>
<evidence type="ECO:0000259" key="3">
    <source>
        <dbReference type="Pfam" id="PF09825"/>
    </source>
</evidence>
<dbReference type="OrthoDB" id="8333609at2"/>
<evidence type="ECO:0000256" key="1">
    <source>
        <dbReference type="ARBA" id="ARBA00022962"/>
    </source>
</evidence>
<dbReference type="SUPFAM" id="SSF52317">
    <property type="entry name" value="Class I glutamine amidotransferase-like"/>
    <property type="match status" value="1"/>
</dbReference>
<protein>
    <submittedName>
        <fullName evidence="4">Biofilm PGA synthesis protein PgaC</fullName>
    </submittedName>
</protein>
<evidence type="ECO:0000313" key="5">
    <source>
        <dbReference type="Proteomes" id="UP000094828"/>
    </source>
</evidence>
<dbReference type="InterPro" id="IPR019197">
    <property type="entry name" value="Biotin-prot_ligase_N"/>
</dbReference>
<feature type="signal peptide" evidence="2">
    <location>
        <begin position="1"/>
        <end position="28"/>
    </location>
</feature>
<dbReference type="GO" id="GO:1903600">
    <property type="term" value="C:glutaminase complex"/>
    <property type="evidence" value="ECO:0007669"/>
    <property type="project" value="TreeGrafter"/>
</dbReference>
<sequence>MLMRFSGFCLFVAFSIAASSLTLSVAQAAEPIRVSIYDHSDGSANGPKNLMKFLTEENGFKCVRVSPEEIRDTDILTKTDVLIIPGGSASAQSKKLEEAGCAKIKEFVKNGGGYVGICAGAYLATSDYSWSLGLMNAKVVDKAHWARGTGPVELEMKESGKTLLGESSDLVGVYYGQGPLLSPGSTKELPPYEPLALYATEIAKKGAPSGVMVGTSAIAKVNYGNGRVICYSCHPEGKNGPHHLIKAGVRWAAGIDELPAPVASPQKLSADSTTKVD</sequence>
<dbReference type="STRING" id="1841610.A6X21_03015"/>
<keyword evidence="5" id="KW-1185">Reference proteome</keyword>
<dbReference type="PANTHER" id="PTHR31559:SF0">
    <property type="entry name" value="PYRIDOXAL 5'-PHOSPHATE SYNTHASE SUBUNIT SNO1-RELATED"/>
    <property type="match status" value="1"/>
</dbReference>
<accession>A0A1C3EN55</accession>
<keyword evidence="2" id="KW-0732">Signal</keyword>
<dbReference type="GO" id="GO:0008614">
    <property type="term" value="P:pyridoxine metabolic process"/>
    <property type="evidence" value="ECO:0007669"/>
    <property type="project" value="TreeGrafter"/>
</dbReference>
<dbReference type="Pfam" id="PF09825">
    <property type="entry name" value="BPL_N"/>
    <property type="match status" value="1"/>
</dbReference>
<feature type="chain" id="PRO_5008673255" evidence="2">
    <location>
        <begin position="29"/>
        <end position="277"/>
    </location>
</feature>
<dbReference type="PROSITE" id="PS51273">
    <property type="entry name" value="GATASE_TYPE_1"/>
    <property type="match status" value="1"/>
</dbReference>
<dbReference type="EMBL" id="LYDR01000039">
    <property type="protein sequence ID" value="ODA34664.1"/>
    <property type="molecule type" value="Genomic_DNA"/>
</dbReference>
<dbReference type="PIRSF" id="PIRSF016642">
    <property type="entry name" value="UCP016642"/>
    <property type="match status" value="1"/>
</dbReference>
<dbReference type="InterPro" id="IPR029062">
    <property type="entry name" value="Class_I_gatase-like"/>
</dbReference>
<reference evidence="4 5" key="1">
    <citation type="submission" date="2016-05" db="EMBL/GenBank/DDBJ databases">
        <title>Genomic and physiological characterization of Planctopirus sp. isolated from fresh water lake.</title>
        <authorList>
            <person name="Subhash Y."/>
            <person name="Ramana C."/>
        </authorList>
    </citation>
    <scope>NUCLEOTIDE SEQUENCE [LARGE SCALE GENOMIC DNA]</scope>
    <source>
        <strain evidence="4 5">JC280</strain>
    </source>
</reference>
<dbReference type="GO" id="GO:0042823">
    <property type="term" value="P:pyridoxal phosphate biosynthetic process"/>
    <property type="evidence" value="ECO:0007669"/>
    <property type="project" value="InterPro"/>
</dbReference>
<dbReference type="Gene3D" id="3.40.50.880">
    <property type="match status" value="1"/>
</dbReference>
<evidence type="ECO:0000256" key="2">
    <source>
        <dbReference type="SAM" id="SignalP"/>
    </source>
</evidence>
<proteinExistence type="predicted"/>
<comment type="caution">
    <text evidence="4">The sequence shown here is derived from an EMBL/GenBank/DDBJ whole genome shotgun (WGS) entry which is preliminary data.</text>
</comment>
<dbReference type="GO" id="GO:0004359">
    <property type="term" value="F:glutaminase activity"/>
    <property type="evidence" value="ECO:0007669"/>
    <property type="project" value="InterPro"/>
</dbReference>
<name>A0A1C3EN55_9PLAN</name>